<feature type="region of interest" description="Disordered" evidence="1">
    <location>
        <begin position="168"/>
        <end position="206"/>
    </location>
</feature>
<dbReference type="EMBL" id="BDIP01004736">
    <property type="protein sequence ID" value="GIQ89146.1"/>
    <property type="molecule type" value="Genomic_DNA"/>
</dbReference>
<name>A0A9K3D5A6_9EUKA</name>
<keyword evidence="3" id="KW-1185">Reference proteome</keyword>
<dbReference type="InterPro" id="IPR006652">
    <property type="entry name" value="Kelch_1"/>
</dbReference>
<dbReference type="Pfam" id="PF01344">
    <property type="entry name" value="Kelch_1"/>
    <property type="match status" value="1"/>
</dbReference>
<accession>A0A9K3D5A6</accession>
<dbReference type="PANTHER" id="PTHR45632">
    <property type="entry name" value="LD33804P"/>
    <property type="match status" value="1"/>
</dbReference>
<dbReference type="SUPFAM" id="SSF117281">
    <property type="entry name" value="Kelch motif"/>
    <property type="match status" value="1"/>
</dbReference>
<evidence type="ECO:0000313" key="3">
    <source>
        <dbReference type="Proteomes" id="UP000265618"/>
    </source>
</evidence>
<feature type="non-terminal residue" evidence="2">
    <location>
        <position position="1"/>
    </location>
</feature>
<dbReference type="OrthoDB" id="432528at2759"/>
<gene>
    <name evidence="2" type="ORF">KIPB_011551</name>
</gene>
<dbReference type="InterPro" id="IPR015915">
    <property type="entry name" value="Kelch-typ_b-propeller"/>
</dbReference>
<protein>
    <submittedName>
        <fullName evidence="2">Uncharacterized protein</fullName>
    </submittedName>
</protein>
<dbReference type="Proteomes" id="UP000265618">
    <property type="component" value="Unassembled WGS sequence"/>
</dbReference>
<reference evidence="2 3" key="1">
    <citation type="journal article" date="2018" name="PLoS ONE">
        <title>The draft genome of Kipferlia bialata reveals reductive genome evolution in fornicate parasites.</title>
        <authorList>
            <person name="Tanifuji G."/>
            <person name="Takabayashi S."/>
            <person name="Kume K."/>
            <person name="Takagi M."/>
            <person name="Nakayama T."/>
            <person name="Kamikawa R."/>
            <person name="Inagaki Y."/>
            <person name="Hashimoto T."/>
        </authorList>
    </citation>
    <scope>NUCLEOTIDE SEQUENCE [LARGE SCALE GENOMIC DNA]</scope>
    <source>
        <strain evidence="2">NY0173</strain>
    </source>
</reference>
<evidence type="ECO:0000256" key="1">
    <source>
        <dbReference type="SAM" id="MobiDB-lite"/>
    </source>
</evidence>
<dbReference type="Gene3D" id="2.120.10.80">
    <property type="entry name" value="Kelch-type beta propeller"/>
    <property type="match status" value="2"/>
</dbReference>
<feature type="non-terminal residue" evidence="2">
    <location>
        <position position="470"/>
    </location>
</feature>
<comment type="caution">
    <text evidence="2">The sequence shown here is derived from an EMBL/GenBank/DDBJ whole genome shotgun (WGS) entry which is preliminary data.</text>
</comment>
<organism evidence="2 3">
    <name type="scientific">Kipferlia bialata</name>
    <dbReference type="NCBI Taxonomy" id="797122"/>
    <lineage>
        <taxon>Eukaryota</taxon>
        <taxon>Metamonada</taxon>
        <taxon>Carpediemonas-like organisms</taxon>
        <taxon>Kipferlia</taxon>
    </lineage>
</organism>
<sequence>SWRQIKQRGMWPGGRYGHSAWTMGGKLYIAGGWKENSFSTDCWCFCPDTETWTQQDSAPSQIGFSSTVVVGDTAHVFCGSPAQTTHLTFSVSGGWHTEATIPFSVFGAGAVCMGTDIHVMGGNFHETNVHVYNTHSKGWRKTGNLPVSPGDSRACCISPDTVLLHHKGETVVGEDQRQKREAEAEKEKEREAKAQAEREAEAERERETAVSHLIALGVSAEDIPPGPISLADVVSQIVTCMTTSSKAFDAFTPDALPALQSLIDRARSFDLSALSTHILCLKQCVPVARGLSPSLSALRQFLKEHKREELVSEECPPLLVSLSELHSAYTPYHSALSHLDFDTAESLAFLQSASDLLDSINTTSLIPLPKDHASLSLGDKGKYFQAESFNSGVRELYAAALDIINSQRDIEACMLGLRDLDPPDTTLCDEVDTQAKGVLQMLEYLAPRQTESRALVSEYKALPTVSDTDI</sequence>
<dbReference type="AlphaFoldDB" id="A0A9K3D5A6"/>
<evidence type="ECO:0000313" key="2">
    <source>
        <dbReference type="EMBL" id="GIQ89146.1"/>
    </source>
</evidence>
<dbReference type="SMART" id="SM00612">
    <property type="entry name" value="Kelch"/>
    <property type="match status" value="1"/>
</dbReference>
<proteinExistence type="predicted"/>